<dbReference type="STRING" id="48709.A0A1D2N3J4"/>
<dbReference type="InterPro" id="IPR016024">
    <property type="entry name" value="ARM-type_fold"/>
</dbReference>
<dbReference type="PANTHER" id="PTHR13298:SF11">
    <property type="entry name" value="RAPAMYCIN-INSENSITIVE COMPANION OF MTOR"/>
    <property type="match status" value="1"/>
</dbReference>
<dbReference type="Pfam" id="PF14663">
    <property type="entry name" value="RasGEF_N_2"/>
    <property type="match status" value="1"/>
</dbReference>
<feature type="compositionally biased region" description="Polar residues" evidence="2">
    <location>
        <begin position="1078"/>
        <end position="1087"/>
    </location>
</feature>
<dbReference type="GO" id="GO:0043539">
    <property type="term" value="F:protein serine/threonine kinase activator activity"/>
    <property type="evidence" value="ECO:0007669"/>
    <property type="project" value="TreeGrafter"/>
</dbReference>
<dbReference type="Pfam" id="PF14666">
    <property type="entry name" value="RICTOR_M"/>
    <property type="match status" value="1"/>
</dbReference>
<feature type="domain" description="Rapamycin-insensitive companion of mTOR middle" evidence="3">
    <location>
        <begin position="445"/>
        <end position="668"/>
    </location>
</feature>
<evidence type="ECO:0000256" key="2">
    <source>
        <dbReference type="SAM" id="MobiDB-lite"/>
    </source>
</evidence>
<feature type="domain" description="Rapamycin-insensitive companion of mTOR N-terminal" evidence="4">
    <location>
        <begin position="2"/>
        <end position="339"/>
    </location>
</feature>
<name>A0A1D2N3J4_ORCCI</name>
<dbReference type="GO" id="GO:0031932">
    <property type="term" value="C:TORC2 complex"/>
    <property type="evidence" value="ECO:0007669"/>
    <property type="project" value="InterPro"/>
</dbReference>
<dbReference type="SUPFAM" id="SSF48371">
    <property type="entry name" value="ARM repeat"/>
    <property type="match status" value="2"/>
</dbReference>
<dbReference type="Pfam" id="PF14664">
    <property type="entry name" value="RICTOR_N"/>
    <property type="match status" value="1"/>
</dbReference>
<dbReference type="Gene3D" id="1.25.10.10">
    <property type="entry name" value="Leucine-rich Repeat Variant"/>
    <property type="match status" value="2"/>
</dbReference>
<dbReference type="InterPro" id="IPR028267">
    <property type="entry name" value="Pianissimo_N"/>
</dbReference>
<dbReference type="PANTHER" id="PTHR13298">
    <property type="entry name" value="CYTOSOLIC REGULATOR PIANISSIMO"/>
    <property type="match status" value="1"/>
</dbReference>
<feature type="region of interest" description="Disordered" evidence="2">
    <location>
        <begin position="998"/>
        <end position="1017"/>
    </location>
</feature>
<dbReference type="SMART" id="SM01310">
    <property type="entry name" value="RICTOR_V"/>
    <property type="match status" value="1"/>
</dbReference>
<evidence type="ECO:0000256" key="1">
    <source>
        <dbReference type="ARBA" id="ARBA00008878"/>
    </source>
</evidence>
<feature type="region of interest" description="Disordered" evidence="2">
    <location>
        <begin position="1582"/>
        <end position="1640"/>
    </location>
</feature>
<dbReference type="OMA" id="METKREC"/>
<dbReference type="InterPro" id="IPR028268">
    <property type="entry name" value="Pianissimo_fam"/>
</dbReference>
<dbReference type="Proteomes" id="UP000094527">
    <property type="component" value="Unassembled WGS sequence"/>
</dbReference>
<dbReference type="SMART" id="SM01303">
    <property type="entry name" value="RasGEF_N_2"/>
    <property type="match status" value="1"/>
</dbReference>
<feature type="region of interest" description="Disordered" evidence="2">
    <location>
        <begin position="1104"/>
        <end position="1130"/>
    </location>
</feature>
<dbReference type="Pfam" id="PF14668">
    <property type="entry name" value="RICTOR_V"/>
    <property type="match status" value="1"/>
</dbReference>
<feature type="compositionally biased region" description="Polar residues" evidence="2">
    <location>
        <begin position="1048"/>
        <end position="1071"/>
    </location>
</feature>
<dbReference type="GO" id="GO:0051897">
    <property type="term" value="P:positive regulation of phosphatidylinositol 3-kinase/protein kinase B signal transduction"/>
    <property type="evidence" value="ECO:0007669"/>
    <property type="project" value="TreeGrafter"/>
</dbReference>
<feature type="region of interest" description="Disordered" evidence="2">
    <location>
        <begin position="1188"/>
        <end position="1210"/>
    </location>
</feature>
<dbReference type="SMART" id="SM01307">
    <property type="entry name" value="RICTOR_M"/>
    <property type="match status" value="1"/>
</dbReference>
<comment type="caution">
    <text evidence="6">The sequence shown here is derived from an EMBL/GenBank/DDBJ whole genome shotgun (WGS) entry which is preliminary data.</text>
</comment>
<comment type="similarity">
    <text evidence="1">Belongs to the RICTOR family.</text>
</comment>
<feature type="domain" description="Rapamycin-insensitive companion of mTOR" evidence="5">
    <location>
        <begin position="848"/>
        <end position="920"/>
    </location>
</feature>
<gene>
    <name evidence="6" type="ORF">Ocin01_06846</name>
</gene>
<keyword evidence="7" id="KW-1185">Reference proteome</keyword>
<dbReference type="InterPro" id="IPR029453">
    <property type="entry name" value="Rictor_IV"/>
</dbReference>
<evidence type="ECO:0000259" key="4">
    <source>
        <dbReference type="SMART" id="SM01308"/>
    </source>
</evidence>
<feature type="region of interest" description="Disordered" evidence="2">
    <location>
        <begin position="1048"/>
        <end position="1089"/>
    </location>
</feature>
<dbReference type="InterPro" id="IPR029451">
    <property type="entry name" value="RICTOR_M"/>
</dbReference>
<dbReference type="OrthoDB" id="271111at2759"/>
<proteinExistence type="inferred from homology"/>
<dbReference type="SMART" id="SM01308">
    <property type="entry name" value="RICTOR_N"/>
    <property type="match status" value="1"/>
</dbReference>
<dbReference type="EMBL" id="LJIJ01000252">
    <property type="protein sequence ID" value="ODM99839.1"/>
    <property type="molecule type" value="Genomic_DNA"/>
</dbReference>
<reference evidence="6 7" key="1">
    <citation type="journal article" date="2016" name="Genome Biol. Evol.">
        <title>Gene Family Evolution Reflects Adaptation to Soil Environmental Stressors in the Genome of the Collembolan Orchesella cincta.</title>
        <authorList>
            <person name="Faddeeva-Vakhrusheva A."/>
            <person name="Derks M.F."/>
            <person name="Anvar S.Y."/>
            <person name="Agamennone V."/>
            <person name="Suring W."/>
            <person name="Smit S."/>
            <person name="van Straalen N.M."/>
            <person name="Roelofs D."/>
        </authorList>
    </citation>
    <scope>NUCLEOTIDE SEQUENCE [LARGE SCALE GENOMIC DNA]</scope>
    <source>
        <tissue evidence="6">Mixed pool</tissue>
    </source>
</reference>
<protein>
    <submittedName>
        <fullName evidence="6">Rapamycin-insensitive companion of mTOR</fullName>
    </submittedName>
</protein>
<dbReference type="GO" id="GO:0038203">
    <property type="term" value="P:TORC2 signaling"/>
    <property type="evidence" value="ECO:0007669"/>
    <property type="project" value="TreeGrafter"/>
</dbReference>
<dbReference type="InterPro" id="IPR011989">
    <property type="entry name" value="ARM-like"/>
</dbReference>
<feature type="compositionally biased region" description="Basic and acidic residues" evidence="2">
    <location>
        <begin position="1608"/>
        <end position="1617"/>
    </location>
</feature>
<evidence type="ECO:0000259" key="5">
    <source>
        <dbReference type="SMART" id="SM01310"/>
    </source>
</evidence>
<evidence type="ECO:0000313" key="6">
    <source>
        <dbReference type="EMBL" id="ODM99839.1"/>
    </source>
</evidence>
<evidence type="ECO:0000313" key="7">
    <source>
        <dbReference type="Proteomes" id="UP000094527"/>
    </source>
</evidence>
<feature type="compositionally biased region" description="Low complexity" evidence="2">
    <location>
        <begin position="1104"/>
        <end position="1126"/>
    </location>
</feature>
<organism evidence="6 7">
    <name type="scientific">Orchesella cincta</name>
    <name type="common">Springtail</name>
    <name type="synonym">Podura cincta</name>
    <dbReference type="NCBI Taxonomy" id="48709"/>
    <lineage>
        <taxon>Eukaryota</taxon>
        <taxon>Metazoa</taxon>
        <taxon>Ecdysozoa</taxon>
        <taxon>Arthropoda</taxon>
        <taxon>Hexapoda</taxon>
        <taxon>Collembola</taxon>
        <taxon>Entomobryomorpha</taxon>
        <taxon>Entomobryoidea</taxon>
        <taxon>Orchesellidae</taxon>
        <taxon>Orchesellinae</taxon>
        <taxon>Orchesella</taxon>
    </lineage>
</organism>
<accession>A0A1D2N3J4</accession>
<evidence type="ECO:0000259" key="3">
    <source>
        <dbReference type="SMART" id="SM01307"/>
    </source>
</evidence>
<sequence>MAALRVLRYLVVTVEDLEVMNDVQIPFLIVRSMDIVLNNSGERLNAARLCQQILAIPDGASHFPSPISRALVAIGFDGLIEHDKLHRASLSILCQLALLNPMHFIECGGVRVLLHNLLACTSPMVLEGILGSLLHLLNVPETREAARINLQYLVAPFTDLHFKHGGHEPRDKQMDERELGYRCAKVAIGIVLRSWSGLAEFCQTRDSGLQALIDSLCIEQLEIRRTILDLICEIVGLKFPTWTDEVSVALSAVDPSCPKDSWRLQEGFIVDEALSVLPHLATSTPNITANHMALIVFSFARKGLLDALVEVIVTSDTFISVRATVLLGELLTLVDKYVPLDCFDPSQCIPSLIRYSVGDSPTSAIKGNNFRSPFASQITPQYRQQRAMEAITVLSCLHKIKTQPVLPHSVFLQSQLTFAGYVSKKSNRFTDRLGLVQLNRILSRDVESNPVKLLRDTGVINSKDSHAWQWDTVLTLLKWCPSALKRVEDSVWRLFLRRLTDFFKPSNNNFARMELGKGSSSLYAKVGCTLVQVIAEEIEHFSGMVLLEELLTDIAVQIDELLRNSKNPYVCFLSPNKLETTLSQVYFIMLGRLTHSPKGYKVLERGEILRRLFELVCEMYHDCYIKLVISSLSYREEYCKRILTSALSSPSDDARHYATKFLRVLVRAKLPGFSKWGIELLVNQLNDKNRAIALSALDILEEAIHDKMFLESLIALKPSLSHLGDRGLLLLVCFLSLPSGFRFLHDANFLRSEIEKWKVNFNKRYVELVEVLVRDSVSTLRRGEDGRYPERASRNQEQSKFIDIYVPPHLYGQLVQHKDGLDALLELGDIDSLIQVVNQKKCSTAEETRELKAALWAVAHFGTSVETVSILEDSGVLESMVRLGRSCAVLSVRHTIFHCLCLICVTQPGAESLRKYDWYAMPRSHHESFPLWCVHIAEKNTFMRQLELDFPNEMENFLNEPDKMSITSKTDSDSNMLLEEEDEMQFLMVESDQVDGLHGSQSQFAKEVEESSTEASQAIESIGTRKISHAHHRSQSDSQTLGISSFVKVSTSPPKTSRGNGSGSKEATPTTEGIPIKTRTTSNSSTGGVYGSFRGRVSSFFGGKSSGVGSAPSASGFYPRSSSGSWKWRRSRSDSASESLTSGISSGDSVSGHASSSLRAMLPSSYVSEHIPTLSPIPSSASIATTTCSNQHTQTDKLSPTSKEGSRLTLTEPVGRYSFTSPAHRAYRSVKIRKPKLRMQLLSDPDLYPLHPYTVRMPGSYEPRTASLDRHFVLSAGDLFSESKLVRVNSSLTSLSTPSFRLRPEAEMKGPCLMGLSLPIEFNAIFMVEPPVKPGGFKIYGEESKKSAAILLDDNESVPSLENLTTQTFDFHSISTCMGCLRLKADGTDLEIELGIREESPPKVLESITECSEAAERCSPREPIILTPVRPSVNGKLNSNNEPEVKQEEIRIYRPEREDEQTALRKEVLRHVSNMICGVGSKNNEQNLLRLKQKFPAAFKDICLYTELCAILSRYNVRLPLRRFIQELFLDIPFDEFYLLAERILEGASTTSTSRSSVTSQSDITGDTSSVVDAPLLLEYHIPPPPPFDNHDEKQNSPESKASLAKPESVEVNDHDNGGNVGSVAISNLSKGSPEEVDLK</sequence>
<feature type="compositionally biased region" description="Polar residues" evidence="2">
    <location>
        <begin position="1188"/>
        <end position="1203"/>
    </location>
</feature>
<dbReference type="InterPro" id="IPR029452">
    <property type="entry name" value="RICTOR_V"/>
</dbReference>